<feature type="compositionally biased region" description="Polar residues" evidence="1">
    <location>
        <begin position="329"/>
        <end position="347"/>
    </location>
</feature>
<sequence length="546" mass="58580">MAEAAPGRAGNTPASTRRQSFRKTLADAGLPQEYLDALEQKRKQLDDSIHKYIAAKERDYKAFEKELRQHYKFEQDRGESSGKLRRTSNSDSAIESSLSSIVPKVQGQHQSALDALMAAGLRRDQLGQSVAVAVVEDDGAGTTLEARPNLAGMVDRRASLERDKDFVGVFTPAFLPALADKKADDDDCRGVPERGGSAPLTRSSSPDTPEQNGVQRANSDSIMQAKNKRPVELSMPHRTSSSGSSADGRLPSVLKSPTHPARPHRKRVSLAIGDSVVKPTDNVPSSMSSNNSTPSHSRTRSASVGPDDTAVAQAVASLNAVRGQARDSVMTSLSPSGTRNVSESSRSAIEGKLALEKGSPLGLTKVAPRMSTTPSPAASAKDKQRASIDADGDLFDLHDDEEDGSHIALNGSADDSLDDEDGIAGRVQRNVSAESEGETYEGEAGLVPEHDPDDHADHVEFRPGSASFSKQPTHPGFRRPSVSLDPVYRGQNYRRAEHNAVTDEIYGSSYNRPNKGSFTSGSLGESFMARNAELIRSQATQEQVRS</sequence>
<dbReference type="EMBL" id="KB446538">
    <property type="protein sequence ID" value="EME45305.1"/>
    <property type="molecule type" value="Genomic_DNA"/>
</dbReference>
<accession>N1PSG1</accession>
<dbReference type="Proteomes" id="UP000016933">
    <property type="component" value="Unassembled WGS sequence"/>
</dbReference>
<dbReference type="AlphaFoldDB" id="N1PSG1"/>
<evidence type="ECO:0000256" key="1">
    <source>
        <dbReference type="SAM" id="MobiDB-lite"/>
    </source>
</evidence>
<dbReference type="OMA" id="DDMSANG"/>
<feature type="region of interest" description="Disordered" evidence="1">
    <location>
        <begin position="1"/>
        <end position="20"/>
    </location>
</feature>
<feature type="compositionally biased region" description="Basic and acidic residues" evidence="1">
    <location>
        <begin position="179"/>
        <end position="192"/>
    </location>
</feature>
<feature type="compositionally biased region" description="Acidic residues" evidence="1">
    <location>
        <begin position="390"/>
        <end position="403"/>
    </location>
</feature>
<feature type="compositionally biased region" description="Low complexity" evidence="1">
    <location>
        <begin position="89"/>
        <end position="100"/>
    </location>
</feature>
<protein>
    <submittedName>
        <fullName evidence="2">Uncharacterized protein</fullName>
    </submittedName>
</protein>
<feature type="compositionally biased region" description="Basic and acidic residues" evidence="1">
    <location>
        <begin position="448"/>
        <end position="461"/>
    </location>
</feature>
<dbReference type="OrthoDB" id="5326588at2759"/>
<reference evidence="3" key="1">
    <citation type="journal article" date="2012" name="PLoS Genet.">
        <title>The genomes of the fungal plant pathogens Cladosporium fulvum and Dothistroma septosporum reveal adaptation to different hosts and lifestyles but also signatures of common ancestry.</title>
        <authorList>
            <person name="de Wit P.J.G.M."/>
            <person name="van der Burgt A."/>
            <person name="Oekmen B."/>
            <person name="Stergiopoulos I."/>
            <person name="Abd-Elsalam K.A."/>
            <person name="Aerts A.L."/>
            <person name="Bahkali A.H."/>
            <person name="Beenen H.G."/>
            <person name="Chettri P."/>
            <person name="Cox M.P."/>
            <person name="Datema E."/>
            <person name="de Vries R.P."/>
            <person name="Dhillon B."/>
            <person name="Ganley A.R."/>
            <person name="Griffiths S.A."/>
            <person name="Guo Y."/>
            <person name="Hamelin R.C."/>
            <person name="Henrissat B."/>
            <person name="Kabir M.S."/>
            <person name="Jashni M.K."/>
            <person name="Kema G."/>
            <person name="Klaubauf S."/>
            <person name="Lapidus A."/>
            <person name="Levasseur A."/>
            <person name="Lindquist E."/>
            <person name="Mehrabi R."/>
            <person name="Ohm R.A."/>
            <person name="Owen T.J."/>
            <person name="Salamov A."/>
            <person name="Schwelm A."/>
            <person name="Schijlen E."/>
            <person name="Sun H."/>
            <person name="van den Burg H.A."/>
            <person name="van Ham R.C.H.J."/>
            <person name="Zhang S."/>
            <person name="Goodwin S.B."/>
            <person name="Grigoriev I.V."/>
            <person name="Collemare J."/>
            <person name="Bradshaw R.E."/>
        </authorList>
    </citation>
    <scope>NUCLEOTIDE SEQUENCE [LARGE SCALE GENOMIC DNA]</scope>
    <source>
        <strain evidence="3">NZE10 / CBS 128990</strain>
    </source>
</reference>
<reference evidence="2 3" key="2">
    <citation type="journal article" date="2012" name="PLoS Pathog.">
        <title>Diverse lifestyles and strategies of plant pathogenesis encoded in the genomes of eighteen Dothideomycetes fungi.</title>
        <authorList>
            <person name="Ohm R.A."/>
            <person name="Feau N."/>
            <person name="Henrissat B."/>
            <person name="Schoch C.L."/>
            <person name="Horwitz B.A."/>
            <person name="Barry K.W."/>
            <person name="Condon B.J."/>
            <person name="Copeland A.C."/>
            <person name="Dhillon B."/>
            <person name="Glaser F."/>
            <person name="Hesse C.N."/>
            <person name="Kosti I."/>
            <person name="LaButti K."/>
            <person name="Lindquist E.A."/>
            <person name="Lucas S."/>
            <person name="Salamov A.A."/>
            <person name="Bradshaw R.E."/>
            <person name="Ciuffetti L."/>
            <person name="Hamelin R.C."/>
            <person name="Kema G.H.J."/>
            <person name="Lawrence C."/>
            <person name="Scott J.A."/>
            <person name="Spatafora J.W."/>
            <person name="Turgeon B.G."/>
            <person name="de Wit P.J.G.M."/>
            <person name="Zhong S."/>
            <person name="Goodwin S.B."/>
            <person name="Grigoriev I.V."/>
        </authorList>
    </citation>
    <scope>NUCLEOTIDE SEQUENCE [LARGE SCALE GENOMIC DNA]</scope>
    <source>
        <strain evidence="3">NZE10 / CBS 128990</strain>
    </source>
</reference>
<dbReference type="eggNOG" id="ENOG502RJYJ">
    <property type="taxonomic scope" value="Eukaryota"/>
</dbReference>
<feature type="compositionally biased region" description="Low complexity" evidence="1">
    <location>
        <begin position="284"/>
        <end position="296"/>
    </location>
</feature>
<feature type="region of interest" description="Disordered" evidence="1">
    <location>
        <begin position="72"/>
        <end position="105"/>
    </location>
</feature>
<dbReference type="HOGENOM" id="CLU_529104_0_0_1"/>
<feature type="compositionally biased region" description="Basic and acidic residues" evidence="1">
    <location>
        <begin position="72"/>
        <end position="82"/>
    </location>
</feature>
<gene>
    <name evidence="2" type="ORF">DOTSEDRAFT_71122</name>
</gene>
<proteinExistence type="predicted"/>
<keyword evidence="3" id="KW-1185">Reference proteome</keyword>
<evidence type="ECO:0000313" key="3">
    <source>
        <dbReference type="Proteomes" id="UP000016933"/>
    </source>
</evidence>
<feature type="region of interest" description="Disordered" evidence="1">
    <location>
        <begin position="178"/>
        <end position="486"/>
    </location>
</feature>
<organism evidence="2 3">
    <name type="scientific">Dothistroma septosporum (strain NZE10 / CBS 128990)</name>
    <name type="common">Red band needle blight fungus</name>
    <name type="synonym">Mycosphaerella pini</name>
    <dbReference type="NCBI Taxonomy" id="675120"/>
    <lineage>
        <taxon>Eukaryota</taxon>
        <taxon>Fungi</taxon>
        <taxon>Dikarya</taxon>
        <taxon>Ascomycota</taxon>
        <taxon>Pezizomycotina</taxon>
        <taxon>Dothideomycetes</taxon>
        <taxon>Dothideomycetidae</taxon>
        <taxon>Mycosphaerellales</taxon>
        <taxon>Mycosphaerellaceae</taxon>
        <taxon>Dothistroma</taxon>
    </lineage>
</organism>
<evidence type="ECO:0000313" key="2">
    <source>
        <dbReference type="EMBL" id="EME45305.1"/>
    </source>
</evidence>
<feature type="compositionally biased region" description="Polar residues" evidence="1">
    <location>
        <begin position="200"/>
        <end position="224"/>
    </location>
</feature>
<name>N1PSG1_DOTSN</name>